<name>A0A410MI82_9BACI</name>
<accession>A0A410MI82</accession>
<dbReference type="AlphaFoldDB" id="A0A410MI82"/>
<gene>
    <name evidence="1" type="ORF">HLI_20365</name>
</gene>
<sequence length="118" mass="12498">MFILLTGCGVSSQPVQSIEGPVTSVKIGGMEVECSAAVKRNAKGAAAATEEGYPCLVLMPEDIPVKTADGDTVSMQAFREQAKEEDMLDVKVVLANEKDIGEDPESRELTAAEVVILE</sequence>
<dbReference type="Proteomes" id="UP000287756">
    <property type="component" value="Chromosome"/>
</dbReference>
<organism evidence="1 2">
    <name type="scientific">Halobacillus litoralis</name>
    <dbReference type="NCBI Taxonomy" id="45668"/>
    <lineage>
        <taxon>Bacteria</taxon>
        <taxon>Bacillati</taxon>
        <taxon>Bacillota</taxon>
        <taxon>Bacilli</taxon>
        <taxon>Bacillales</taxon>
        <taxon>Bacillaceae</taxon>
        <taxon>Halobacillus</taxon>
    </lineage>
</organism>
<protein>
    <submittedName>
        <fullName evidence="1">Uncharacterized protein</fullName>
    </submittedName>
</protein>
<dbReference type="EMBL" id="CP026118">
    <property type="protein sequence ID" value="QAS54403.1"/>
    <property type="molecule type" value="Genomic_DNA"/>
</dbReference>
<proteinExistence type="predicted"/>
<dbReference type="KEGG" id="hli:HLI_20365"/>
<evidence type="ECO:0000313" key="1">
    <source>
        <dbReference type="EMBL" id="QAS54403.1"/>
    </source>
</evidence>
<reference evidence="1 2" key="1">
    <citation type="submission" date="2018-01" db="EMBL/GenBank/DDBJ databases">
        <title>The whole genome sequencing and assembly of Halobacillus litoralis ERB031 strain.</title>
        <authorList>
            <person name="Lee S.-J."/>
            <person name="Park M.-K."/>
            <person name="Kim J.-Y."/>
            <person name="Lee Y.-J."/>
            <person name="Yi H."/>
            <person name="Bahn Y.-S."/>
            <person name="Kim J.F."/>
            <person name="Lee D.-W."/>
        </authorList>
    </citation>
    <scope>NUCLEOTIDE SEQUENCE [LARGE SCALE GENOMIC DNA]</scope>
    <source>
        <strain evidence="1 2">ERB 031</strain>
    </source>
</reference>
<evidence type="ECO:0000313" key="2">
    <source>
        <dbReference type="Proteomes" id="UP000287756"/>
    </source>
</evidence>